<reference evidence="3" key="1">
    <citation type="journal article" date="2019" name="Int. J. Syst. Evol. Microbiol.">
        <title>The Global Catalogue of Microorganisms (GCM) 10K type strain sequencing project: providing services to taxonomists for standard genome sequencing and annotation.</title>
        <authorList>
            <consortium name="The Broad Institute Genomics Platform"/>
            <consortium name="The Broad Institute Genome Sequencing Center for Infectious Disease"/>
            <person name="Wu L."/>
            <person name="Ma J."/>
        </authorList>
    </citation>
    <scope>NUCLEOTIDE SEQUENCE [LARGE SCALE GENOMIC DNA]</scope>
    <source>
        <strain evidence="3">KCTC 13528</strain>
    </source>
</reference>
<feature type="transmembrane region" description="Helical" evidence="1">
    <location>
        <begin position="35"/>
        <end position="54"/>
    </location>
</feature>
<evidence type="ECO:0000256" key="1">
    <source>
        <dbReference type="SAM" id="Phobius"/>
    </source>
</evidence>
<name>A0ABW5ZCE2_9BACL</name>
<gene>
    <name evidence="2" type="ORF">ACFS5P_01620</name>
</gene>
<keyword evidence="1" id="KW-0812">Transmembrane</keyword>
<keyword evidence="3" id="KW-1185">Reference proteome</keyword>
<dbReference type="RefSeq" id="WP_204730816.1">
    <property type="nucleotide sequence ID" value="NZ_JAFBDK010000025.1"/>
</dbReference>
<keyword evidence="1" id="KW-0472">Membrane</keyword>
<proteinExistence type="predicted"/>
<evidence type="ECO:0000313" key="3">
    <source>
        <dbReference type="Proteomes" id="UP001597561"/>
    </source>
</evidence>
<keyword evidence="1" id="KW-1133">Transmembrane helix</keyword>
<dbReference type="EMBL" id="JBHUPG010000002">
    <property type="protein sequence ID" value="MFD2910569.1"/>
    <property type="molecule type" value="Genomic_DNA"/>
</dbReference>
<organism evidence="2 3">
    <name type="scientific">Jeotgalibacillus terrae</name>
    <dbReference type="NCBI Taxonomy" id="587735"/>
    <lineage>
        <taxon>Bacteria</taxon>
        <taxon>Bacillati</taxon>
        <taxon>Bacillota</taxon>
        <taxon>Bacilli</taxon>
        <taxon>Bacillales</taxon>
        <taxon>Caryophanaceae</taxon>
        <taxon>Jeotgalibacillus</taxon>
    </lineage>
</organism>
<comment type="caution">
    <text evidence="2">The sequence shown here is derived from an EMBL/GenBank/DDBJ whole genome shotgun (WGS) entry which is preliminary data.</text>
</comment>
<feature type="transmembrane region" description="Helical" evidence="1">
    <location>
        <begin position="61"/>
        <end position="89"/>
    </location>
</feature>
<protein>
    <submittedName>
        <fullName evidence="2">Uncharacterized protein</fullName>
    </submittedName>
</protein>
<accession>A0ABW5ZCE2</accession>
<evidence type="ECO:0000313" key="2">
    <source>
        <dbReference type="EMBL" id="MFD2910569.1"/>
    </source>
</evidence>
<dbReference type="Proteomes" id="UP001597561">
    <property type="component" value="Unassembled WGS sequence"/>
</dbReference>
<feature type="transmembrane region" description="Helical" evidence="1">
    <location>
        <begin position="12"/>
        <end position="29"/>
    </location>
</feature>
<sequence>MKISTIMKWVTGSLEAVLAIPFLGGTLIISTGWSLLWIMLALHIVALIFAAREFTSKTGSIFGIFTSVFGFVPLLGFIMHVITAIILLLDASRSTAKEKSF</sequence>